<proteinExistence type="predicted"/>
<organism evidence="1">
    <name type="scientific">Aegilops tauschii</name>
    <name type="common">Tausch's goatgrass</name>
    <name type="synonym">Aegilops squarrosa</name>
    <dbReference type="NCBI Taxonomy" id="37682"/>
    <lineage>
        <taxon>Eukaryota</taxon>
        <taxon>Viridiplantae</taxon>
        <taxon>Streptophyta</taxon>
        <taxon>Embryophyta</taxon>
        <taxon>Tracheophyta</taxon>
        <taxon>Spermatophyta</taxon>
        <taxon>Magnoliopsida</taxon>
        <taxon>Liliopsida</taxon>
        <taxon>Poales</taxon>
        <taxon>Poaceae</taxon>
        <taxon>BOP clade</taxon>
        <taxon>Pooideae</taxon>
        <taxon>Triticodae</taxon>
        <taxon>Triticeae</taxon>
        <taxon>Triticinae</taxon>
        <taxon>Aegilops</taxon>
    </lineage>
</organism>
<name>M8AWN7_AEGTA</name>
<sequence>MVVPPLADALVPKGKKNAVLMSLAEIALESGSSCSCGRFAVSPLFMVMNNMLSVELRMINSP</sequence>
<reference evidence="1" key="1">
    <citation type="submission" date="2015-06" db="UniProtKB">
        <authorList>
            <consortium name="EnsemblPlants"/>
        </authorList>
    </citation>
    <scope>IDENTIFICATION</scope>
</reference>
<dbReference type="EnsemblPlants" id="EMT08882">
    <property type="protein sequence ID" value="EMT08882"/>
    <property type="gene ID" value="F775_08661"/>
</dbReference>
<protein>
    <submittedName>
        <fullName evidence="1">Uncharacterized protein</fullName>
    </submittedName>
</protein>
<dbReference type="AlphaFoldDB" id="M8AWN7"/>
<evidence type="ECO:0000313" key="1">
    <source>
        <dbReference type="EnsemblPlants" id="EMT08882"/>
    </source>
</evidence>
<accession>M8AWN7</accession>